<evidence type="ECO:0000256" key="4">
    <source>
        <dbReference type="ARBA" id="ARBA00023125"/>
    </source>
</evidence>
<dbReference type="SUPFAM" id="SSF88659">
    <property type="entry name" value="Sigma3 and sigma4 domains of RNA polymerase sigma factors"/>
    <property type="match status" value="1"/>
</dbReference>
<dbReference type="AlphaFoldDB" id="A0A1W6Z9X2"/>
<evidence type="ECO:0000313" key="10">
    <source>
        <dbReference type="Proteomes" id="UP000194161"/>
    </source>
</evidence>
<dbReference type="GO" id="GO:0003677">
    <property type="term" value="F:DNA binding"/>
    <property type="evidence" value="ECO:0007669"/>
    <property type="project" value="UniProtKB-KW"/>
</dbReference>
<protein>
    <recommendedName>
        <fullName evidence="11">RNA polymerase sigma factor 70 region 4 type 2 domain-containing protein</fullName>
    </recommendedName>
</protein>
<dbReference type="InterPro" id="IPR036388">
    <property type="entry name" value="WH-like_DNA-bd_sf"/>
</dbReference>
<dbReference type="Pfam" id="PF04545">
    <property type="entry name" value="Sigma70_r4"/>
    <property type="match status" value="1"/>
</dbReference>
<dbReference type="InterPro" id="IPR013325">
    <property type="entry name" value="RNA_pol_sigma_r2"/>
</dbReference>
<dbReference type="OrthoDB" id="8847602at2"/>
<dbReference type="NCBIfam" id="TIGR02937">
    <property type="entry name" value="sigma70-ECF"/>
    <property type="match status" value="1"/>
</dbReference>
<keyword evidence="5" id="KW-0804">Transcription</keyword>
<dbReference type="GO" id="GO:0016987">
    <property type="term" value="F:sigma factor activity"/>
    <property type="evidence" value="ECO:0007669"/>
    <property type="project" value="UniProtKB-KW"/>
</dbReference>
<dbReference type="RefSeq" id="WP_086077812.1">
    <property type="nucleotide sequence ID" value="NZ_CP021111.1"/>
</dbReference>
<dbReference type="STRING" id="463040.CAL15_06395"/>
<keyword evidence="10" id="KW-1185">Reference proteome</keyword>
<dbReference type="Gene3D" id="1.10.10.10">
    <property type="entry name" value="Winged helix-like DNA-binding domain superfamily/Winged helix DNA-binding domain"/>
    <property type="match status" value="1"/>
</dbReference>
<feature type="domain" description="RNA polymerase sigma-70 region 2" evidence="7">
    <location>
        <begin position="42"/>
        <end position="104"/>
    </location>
</feature>
<accession>A0A1W6Z9X2</accession>
<evidence type="ECO:0000259" key="8">
    <source>
        <dbReference type="Pfam" id="PF04545"/>
    </source>
</evidence>
<feature type="region of interest" description="Disordered" evidence="6">
    <location>
        <begin position="217"/>
        <end position="241"/>
    </location>
</feature>
<feature type="compositionally biased region" description="Low complexity" evidence="6">
    <location>
        <begin position="220"/>
        <end position="241"/>
    </location>
</feature>
<feature type="domain" description="RNA polymerase sigma-70 region 4" evidence="8">
    <location>
        <begin position="142"/>
        <end position="187"/>
    </location>
</feature>
<evidence type="ECO:0000259" key="7">
    <source>
        <dbReference type="Pfam" id="PF04542"/>
    </source>
</evidence>
<evidence type="ECO:0000256" key="2">
    <source>
        <dbReference type="ARBA" id="ARBA00023015"/>
    </source>
</evidence>
<dbReference type="InterPro" id="IPR014284">
    <property type="entry name" value="RNA_pol_sigma-70_dom"/>
</dbReference>
<evidence type="ECO:0000256" key="1">
    <source>
        <dbReference type="ARBA" id="ARBA00010641"/>
    </source>
</evidence>
<organism evidence="9 10">
    <name type="scientific">Bordetella genomosp. 13</name>
    <dbReference type="NCBI Taxonomy" id="463040"/>
    <lineage>
        <taxon>Bacteria</taxon>
        <taxon>Pseudomonadati</taxon>
        <taxon>Pseudomonadota</taxon>
        <taxon>Betaproteobacteria</taxon>
        <taxon>Burkholderiales</taxon>
        <taxon>Alcaligenaceae</taxon>
        <taxon>Bordetella</taxon>
    </lineage>
</organism>
<dbReference type="Proteomes" id="UP000194161">
    <property type="component" value="Chromosome"/>
</dbReference>
<reference evidence="9 10" key="1">
    <citation type="submission" date="2017-05" db="EMBL/GenBank/DDBJ databases">
        <title>Complete and WGS of Bordetella genogroups.</title>
        <authorList>
            <person name="Spilker T."/>
            <person name="LiPuma J."/>
        </authorList>
    </citation>
    <scope>NUCLEOTIDE SEQUENCE [LARGE SCALE GENOMIC DNA]</scope>
    <source>
        <strain evidence="9 10">AU7206</strain>
    </source>
</reference>
<dbReference type="PANTHER" id="PTHR43133">
    <property type="entry name" value="RNA POLYMERASE ECF-TYPE SIGMA FACTO"/>
    <property type="match status" value="1"/>
</dbReference>
<dbReference type="Gene3D" id="1.10.1740.10">
    <property type="match status" value="1"/>
</dbReference>
<evidence type="ECO:0000256" key="6">
    <source>
        <dbReference type="SAM" id="MobiDB-lite"/>
    </source>
</evidence>
<dbReference type="InterPro" id="IPR039425">
    <property type="entry name" value="RNA_pol_sigma-70-like"/>
</dbReference>
<keyword evidence="3" id="KW-0731">Sigma factor</keyword>
<dbReference type="SUPFAM" id="SSF88946">
    <property type="entry name" value="Sigma2 domain of RNA polymerase sigma factors"/>
    <property type="match status" value="1"/>
</dbReference>
<evidence type="ECO:0000313" key="9">
    <source>
        <dbReference type="EMBL" id="ARP94042.1"/>
    </source>
</evidence>
<keyword evidence="2" id="KW-0805">Transcription regulation</keyword>
<dbReference type="Pfam" id="PF04542">
    <property type="entry name" value="Sigma70_r2"/>
    <property type="match status" value="1"/>
</dbReference>
<dbReference type="InterPro" id="IPR007630">
    <property type="entry name" value="RNA_pol_sigma70_r4"/>
</dbReference>
<evidence type="ECO:0008006" key="11">
    <source>
        <dbReference type="Google" id="ProtNLM"/>
    </source>
</evidence>
<gene>
    <name evidence="9" type="ORF">CAL15_06395</name>
</gene>
<dbReference type="GO" id="GO:0006352">
    <property type="term" value="P:DNA-templated transcription initiation"/>
    <property type="evidence" value="ECO:0007669"/>
    <property type="project" value="InterPro"/>
</dbReference>
<dbReference type="EMBL" id="CP021111">
    <property type="protein sequence ID" value="ARP94042.1"/>
    <property type="molecule type" value="Genomic_DNA"/>
</dbReference>
<name>A0A1W6Z9X2_9BORD</name>
<dbReference type="InterPro" id="IPR007627">
    <property type="entry name" value="RNA_pol_sigma70_r2"/>
</dbReference>
<keyword evidence="4" id="KW-0238">DNA-binding</keyword>
<sequence>MDMIGVYSHGMDSVAGLGSGWGDVGMAPTGKFVPTLREVLASNYVLLQGRLRRRLGSADLASECLHEAWLRLGDASVPASIRHPQAYVYRVACNVAVDMLRAQRPGQHQCLDEAGMEAMPDEAPGPEMIASARSGLAAVERALDRLPAGHRTVLSALRLEDQTRGEVAQRHGMSLRRVDTVLRQALDYCAQACGETVRVGVSGPRRGLPRRWCAQAEAGRASASPRAAARPRARAAACHPP</sequence>
<proteinExistence type="inferred from homology"/>
<comment type="similarity">
    <text evidence="1">Belongs to the sigma-70 factor family. ECF subfamily.</text>
</comment>
<evidence type="ECO:0000256" key="5">
    <source>
        <dbReference type="ARBA" id="ARBA00023163"/>
    </source>
</evidence>
<evidence type="ECO:0000256" key="3">
    <source>
        <dbReference type="ARBA" id="ARBA00023082"/>
    </source>
</evidence>
<dbReference type="KEGG" id="bgm:CAL15_06395"/>
<dbReference type="InterPro" id="IPR013324">
    <property type="entry name" value="RNA_pol_sigma_r3/r4-like"/>
</dbReference>
<dbReference type="PANTHER" id="PTHR43133:SF63">
    <property type="entry name" value="RNA POLYMERASE SIGMA FACTOR FECI-RELATED"/>
    <property type="match status" value="1"/>
</dbReference>